<protein>
    <submittedName>
        <fullName evidence="2">Uncharacterized protein</fullName>
    </submittedName>
</protein>
<evidence type="ECO:0000313" key="2">
    <source>
        <dbReference type="EMBL" id="KAF7341571.1"/>
    </source>
</evidence>
<evidence type="ECO:0000256" key="1">
    <source>
        <dbReference type="SAM" id="MobiDB-lite"/>
    </source>
</evidence>
<proteinExistence type="predicted"/>
<feature type="region of interest" description="Disordered" evidence="1">
    <location>
        <begin position="125"/>
        <end position="171"/>
    </location>
</feature>
<feature type="compositionally biased region" description="Basic and acidic residues" evidence="1">
    <location>
        <begin position="140"/>
        <end position="150"/>
    </location>
</feature>
<organism evidence="2 3">
    <name type="scientific">Mycena sanguinolenta</name>
    <dbReference type="NCBI Taxonomy" id="230812"/>
    <lineage>
        <taxon>Eukaryota</taxon>
        <taxon>Fungi</taxon>
        <taxon>Dikarya</taxon>
        <taxon>Basidiomycota</taxon>
        <taxon>Agaricomycotina</taxon>
        <taxon>Agaricomycetes</taxon>
        <taxon>Agaricomycetidae</taxon>
        <taxon>Agaricales</taxon>
        <taxon>Marasmiineae</taxon>
        <taxon>Mycenaceae</taxon>
        <taxon>Mycena</taxon>
    </lineage>
</organism>
<reference evidence="2" key="1">
    <citation type="submission" date="2020-05" db="EMBL/GenBank/DDBJ databases">
        <title>Mycena genomes resolve the evolution of fungal bioluminescence.</title>
        <authorList>
            <person name="Tsai I.J."/>
        </authorList>
    </citation>
    <scope>NUCLEOTIDE SEQUENCE</scope>
    <source>
        <strain evidence="2">160909Yilan</strain>
    </source>
</reference>
<dbReference type="Proteomes" id="UP000623467">
    <property type="component" value="Unassembled WGS sequence"/>
</dbReference>
<gene>
    <name evidence="2" type="ORF">MSAN_02054100</name>
</gene>
<keyword evidence="3" id="KW-1185">Reference proteome</keyword>
<dbReference type="AlphaFoldDB" id="A0A8H6XJD2"/>
<name>A0A8H6XJD2_9AGAR</name>
<evidence type="ECO:0000313" key="3">
    <source>
        <dbReference type="Proteomes" id="UP000623467"/>
    </source>
</evidence>
<accession>A0A8H6XJD2</accession>
<comment type="caution">
    <text evidence="2">The sequence shown here is derived from an EMBL/GenBank/DDBJ whole genome shotgun (WGS) entry which is preliminary data.</text>
</comment>
<dbReference type="EMBL" id="JACAZH010000027">
    <property type="protein sequence ID" value="KAF7341571.1"/>
    <property type="molecule type" value="Genomic_DNA"/>
</dbReference>
<dbReference type="OrthoDB" id="10655605at2759"/>
<sequence length="214" mass="22585">MIEHLPRMPDLFVNLGGGTGGAGGQGDKTGGAGGTGEGARAVHAEKIENLNIFLTSASHFLTSSLESICKVGHHFCHLATHFCCFDGCFAWHPCHLCFPHPYSLSCLSVCHHFCSSSFHHSKMSGHAHHGKPATTFAHAPENRPKPDRNTGKGSEGPQVGIKIGDPAKLDNIPGTNGEIGERAKFVNVPGTNGKVGEPVQFISVPDTDGGMAMR</sequence>